<keyword evidence="2" id="KW-1185">Reference proteome</keyword>
<protein>
    <submittedName>
        <fullName evidence="1">Uncharacterized protein</fullName>
    </submittedName>
</protein>
<dbReference type="InParanoid" id="A0A2G5D513"/>
<dbReference type="AlphaFoldDB" id="A0A2G5D513"/>
<evidence type="ECO:0000313" key="2">
    <source>
        <dbReference type="Proteomes" id="UP000230069"/>
    </source>
</evidence>
<dbReference type="EMBL" id="KZ305044">
    <property type="protein sequence ID" value="PIA38592.1"/>
    <property type="molecule type" value="Genomic_DNA"/>
</dbReference>
<evidence type="ECO:0000313" key="1">
    <source>
        <dbReference type="EMBL" id="PIA38592.1"/>
    </source>
</evidence>
<organism evidence="1 2">
    <name type="scientific">Aquilegia coerulea</name>
    <name type="common">Rocky mountain columbine</name>
    <dbReference type="NCBI Taxonomy" id="218851"/>
    <lineage>
        <taxon>Eukaryota</taxon>
        <taxon>Viridiplantae</taxon>
        <taxon>Streptophyta</taxon>
        <taxon>Embryophyta</taxon>
        <taxon>Tracheophyta</taxon>
        <taxon>Spermatophyta</taxon>
        <taxon>Magnoliopsida</taxon>
        <taxon>Ranunculales</taxon>
        <taxon>Ranunculaceae</taxon>
        <taxon>Thalictroideae</taxon>
        <taxon>Aquilegia</taxon>
    </lineage>
</organism>
<accession>A0A2G5D513</accession>
<reference evidence="1 2" key="1">
    <citation type="submission" date="2017-09" db="EMBL/GenBank/DDBJ databases">
        <title>WGS assembly of Aquilegia coerulea Goldsmith.</title>
        <authorList>
            <person name="Hodges S."/>
            <person name="Kramer E."/>
            <person name="Nordborg M."/>
            <person name="Tomkins J."/>
            <person name="Borevitz J."/>
            <person name="Derieg N."/>
            <person name="Yan J."/>
            <person name="Mihaltcheva S."/>
            <person name="Hayes R.D."/>
            <person name="Rokhsar D."/>
        </authorList>
    </citation>
    <scope>NUCLEOTIDE SEQUENCE [LARGE SCALE GENOMIC DNA]</scope>
    <source>
        <strain evidence="2">cv. Goldsmith</strain>
    </source>
</reference>
<dbReference type="Proteomes" id="UP000230069">
    <property type="component" value="Unassembled WGS sequence"/>
</dbReference>
<name>A0A2G5D513_AQUCA</name>
<sequence length="67" mass="7981">MESIVTKTGKGLYWCRRVVYIGSDRAFSFLTFLISLKFLFQHDFSTKHWISFKKSSSTFLLVSLFFW</sequence>
<gene>
    <name evidence="1" type="ORF">AQUCO_02700065v1</name>
</gene>
<proteinExistence type="predicted"/>